<dbReference type="Gene3D" id="1.10.3020.10">
    <property type="entry name" value="alpha-amino acid ester hydrolase ( Helical cap domain)"/>
    <property type="match status" value="1"/>
</dbReference>
<dbReference type="InterPro" id="IPR008979">
    <property type="entry name" value="Galactose-bd-like_sf"/>
</dbReference>
<feature type="chain" id="PRO_5037631859" evidence="2">
    <location>
        <begin position="20"/>
        <end position="627"/>
    </location>
</feature>
<dbReference type="SUPFAM" id="SSF49785">
    <property type="entry name" value="Galactose-binding domain-like"/>
    <property type="match status" value="1"/>
</dbReference>
<dbReference type="SUPFAM" id="SSF53474">
    <property type="entry name" value="alpha/beta-Hydrolases"/>
    <property type="match status" value="1"/>
</dbReference>
<name>A0A916YI99_9BACT</name>
<dbReference type="Gene3D" id="3.40.50.1820">
    <property type="entry name" value="alpha/beta hydrolase"/>
    <property type="match status" value="1"/>
</dbReference>
<dbReference type="InterPro" id="IPR000383">
    <property type="entry name" value="Xaa-Pro-like_dom"/>
</dbReference>
<dbReference type="Proteomes" id="UP000609064">
    <property type="component" value="Unassembled WGS sequence"/>
</dbReference>
<dbReference type="AlphaFoldDB" id="A0A916YI99"/>
<dbReference type="InterPro" id="IPR005674">
    <property type="entry name" value="CocE/Ser_esterase"/>
</dbReference>
<dbReference type="InterPro" id="IPR013736">
    <property type="entry name" value="Xaa-Pro_dipept_C"/>
</dbReference>
<feature type="signal peptide" evidence="2">
    <location>
        <begin position="1"/>
        <end position="19"/>
    </location>
</feature>
<keyword evidence="2" id="KW-0732">Signal</keyword>
<reference evidence="4" key="1">
    <citation type="journal article" date="2014" name="Int. J. Syst. Evol. Microbiol.">
        <title>Complete genome sequence of Corynebacterium casei LMG S-19264T (=DSM 44701T), isolated from a smear-ripened cheese.</title>
        <authorList>
            <consortium name="US DOE Joint Genome Institute (JGI-PGF)"/>
            <person name="Walter F."/>
            <person name="Albersmeier A."/>
            <person name="Kalinowski J."/>
            <person name="Ruckert C."/>
        </authorList>
    </citation>
    <scope>NUCLEOTIDE SEQUENCE</scope>
    <source>
        <strain evidence="4">CGMCC 1.15958</strain>
    </source>
</reference>
<dbReference type="RefSeq" id="WP_188764744.1">
    <property type="nucleotide sequence ID" value="NZ_BMKK01000001.1"/>
</dbReference>
<evidence type="ECO:0000313" key="4">
    <source>
        <dbReference type="EMBL" id="GGD46503.1"/>
    </source>
</evidence>
<dbReference type="Pfam" id="PF08530">
    <property type="entry name" value="PepX_C"/>
    <property type="match status" value="1"/>
</dbReference>
<dbReference type="Pfam" id="PF02129">
    <property type="entry name" value="Peptidase_S15"/>
    <property type="match status" value="1"/>
</dbReference>
<accession>A0A916YI99</accession>
<dbReference type="Gene3D" id="2.60.120.260">
    <property type="entry name" value="Galactose-binding domain-like"/>
    <property type="match status" value="1"/>
</dbReference>
<gene>
    <name evidence="4" type="primary">gaa</name>
    <name evidence="4" type="ORF">GCM10011514_08190</name>
</gene>
<organism evidence="4 5">
    <name type="scientific">Emticicia aquatilis</name>
    <dbReference type="NCBI Taxonomy" id="1537369"/>
    <lineage>
        <taxon>Bacteria</taxon>
        <taxon>Pseudomonadati</taxon>
        <taxon>Bacteroidota</taxon>
        <taxon>Cytophagia</taxon>
        <taxon>Cytophagales</taxon>
        <taxon>Leadbetterellaceae</taxon>
        <taxon>Emticicia</taxon>
    </lineage>
</organism>
<dbReference type="SMART" id="SM00939">
    <property type="entry name" value="PepX_C"/>
    <property type="match status" value="1"/>
</dbReference>
<keyword evidence="1" id="KW-0378">Hydrolase</keyword>
<dbReference type="InterPro" id="IPR029058">
    <property type="entry name" value="AB_hydrolase_fold"/>
</dbReference>
<comment type="caution">
    <text evidence="4">The sequence shown here is derived from an EMBL/GenBank/DDBJ whole genome shotgun (WGS) entry which is preliminary data.</text>
</comment>
<sequence>MKNILSVIITAVFPLFSFAQKLTSAQQDSAFVRENFVKQEVLIPMRDGVKLFTSIYIPKDISASNQYAFLMQRTCFGSMPYGKDAYTSRLYYSRPMAREKFIFVKQDVRGRWMSEGVFTNMTPIIDNKTKPTDIDEASDTYDTVEWLLRNISNHNGRVGLYGISYPGFYAISGALSGHPAIKAVSPQAPVSDFYFEDFHHNGAFVLGVAFALPIFGVQHKKPTSKAWFDMPNINSENGYDWYKSMTPLKNLDKLYAENFFWNEIVQHPNYDEFWQKRSVIPHLKNSKSLPAMLEVGGWFDAEDMTGVLDIYKTIEKNKPNTTNTLVMGPFGHGDWSREKGHHLQGNIYFGDSLATFFQKNIELSFFKHYLKDTENKVAKLPEAYLFDTGKKEWQIFDKYPVSNTKKVDFYLAANGKLTNILPQKGFREYVSDPQNPVPYAETVKETVDFLPDYMSDDQRFVAGRADVLTFETNELLEDITFTGEIMAHLKFSTTGTDADFFIKLIDVYPTNEPNSAFTPPNIKLGGYQQMVRSEIMRAKYRNSFASPEPLVAEKQTDLDFKLQDVLHTFKKGHKIMIQVQSSAFPLFDMNPQKYVPNIYKANENDYQKATHKIFSESKISVNVLNSK</sequence>
<dbReference type="GO" id="GO:0008239">
    <property type="term" value="F:dipeptidyl-peptidase activity"/>
    <property type="evidence" value="ECO:0007669"/>
    <property type="project" value="InterPro"/>
</dbReference>
<dbReference type="NCBIfam" id="TIGR00976">
    <property type="entry name" value="CocE_NonD"/>
    <property type="match status" value="1"/>
</dbReference>
<dbReference type="EMBL" id="BMKK01000001">
    <property type="protein sequence ID" value="GGD46503.1"/>
    <property type="molecule type" value="Genomic_DNA"/>
</dbReference>
<evidence type="ECO:0000313" key="5">
    <source>
        <dbReference type="Proteomes" id="UP000609064"/>
    </source>
</evidence>
<keyword evidence="5" id="KW-1185">Reference proteome</keyword>
<feature type="domain" description="Xaa-Pro dipeptidyl-peptidase C-terminal" evidence="3">
    <location>
        <begin position="363"/>
        <end position="620"/>
    </location>
</feature>
<evidence type="ECO:0000256" key="1">
    <source>
        <dbReference type="ARBA" id="ARBA00022801"/>
    </source>
</evidence>
<proteinExistence type="predicted"/>
<evidence type="ECO:0000259" key="3">
    <source>
        <dbReference type="SMART" id="SM00939"/>
    </source>
</evidence>
<reference evidence="4" key="2">
    <citation type="submission" date="2020-09" db="EMBL/GenBank/DDBJ databases">
        <authorList>
            <person name="Sun Q."/>
            <person name="Zhou Y."/>
        </authorList>
    </citation>
    <scope>NUCLEOTIDE SEQUENCE</scope>
    <source>
        <strain evidence="4">CGMCC 1.15958</strain>
    </source>
</reference>
<protein>
    <submittedName>
        <fullName evidence="4">Glutaryl-7-ACA acylase</fullName>
    </submittedName>
</protein>
<evidence type="ECO:0000256" key="2">
    <source>
        <dbReference type="SAM" id="SignalP"/>
    </source>
</evidence>